<dbReference type="GO" id="GO:0008270">
    <property type="term" value="F:zinc ion binding"/>
    <property type="evidence" value="ECO:0007669"/>
    <property type="project" value="InterPro"/>
</dbReference>
<dbReference type="PANTHER" id="PTHR38777">
    <property type="entry name" value="FELS-2 PROPHAGE PROTEIN"/>
    <property type="match status" value="1"/>
</dbReference>
<gene>
    <name evidence="2" type="ORF">CEP48_05195</name>
</gene>
<keyword evidence="3" id="KW-1185">Reference proteome</keyword>
<evidence type="ECO:0000313" key="2">
    <source>
        <dbReference type="EMBL" id="QDJ14859.1"/>
    </source>
</evidence>
<sequence>MDSFDKASQLEQLERETAIRKRKTFKGVSRLYCIECEEPIPELRRQTIQGVTHCVNCQQMLEHKEKGYRK</sequence>
<dbReference type="NCBIfam" id="TIGR02419">
    <property type="entry name" value="C4_traR_proteo"/>
    <property type="match status" value="1"/>
</dbReference>
<dbReference type="Gene3D" id="1.20.120.910">
    <property type="entry name" value="DksA, coiled-coil domain"/>
    <property type="match status" value="1"/>
</dbReference>
<feature type="domain" description="Zinc finger DksA/TraR C4-type" evidence="1">
    <location>
        <begin position="32"/>
        <end position="61"/>
    </location>
</feature>
<accession>A0A8E3S6Y7</accession>
<evidence type="ECO:0000259" key="1">
    <source>
        <dbReference type="Pfam" id="PF01258"/>
    </source>
</evidence>
<protein>
    <submittedName>
        <fullName evidence="2">Molecular chaperone DnaK</fullName>
    </submittedName>
</protein>
<dbReference type="PANTHER" id="PTHR38777:SF1">
    <property type="entry name" value="DNAK SUPPRESSOR PROTEIN"/>
    <property type="match status" value="1"/>
</dbReference>
<dbReference type="SUPFAM" id="SSF57716">
    <property type="entry name" value="Glucocorticoid receptor-like (DNA-binding domain)"/>
    <property type="match status" value="1"/>
</dbReference>
<dbReference type="GO" id="GO:1900378">
    <property type="term" value="P:positive regulation of secondary metabolite biosynthetic process"/>
    <property type="evidence" value="ECO:0007669"/>
    <property type="project" value="TreeGrafter"/>
</dbReference>
<dbReference type="RefSeq" id="WP_261920617.1">
    <property type="nucleotide sequence ID" value="NZ_CP022010.1"/>
</dbReference>
<reference evidence="2" key="1">
    <citation type="submission" date="2017-06" db="EMBL/GenBank/DDBJ databases">
        <title>Genome sequencing of pathogenic and non-pathogenic strains within Bisgaard taxon 40.</title>
        <authorList>
            <person name="Ladner J.T."/>
            <person name="Lovett S.P."/>
            <person name="Koroleva G."/>
            <person name="Lorch J.M."/>
        </authorList>
    </citation>
    <scope>NUCLEOTIDE SEQUENCE</scope>
    <source>
        <strain evidence="2">27576-1-I1</strain>
    </source>
</reference>
<dbReference type="Pfam" id="PF01258">
    <property type="entry name" value="zf-dskA_traR"/>
    <property type="match status" value="1"/>
</dbReference>
<dbReference type="PROSITE" id="PS51128">
    <property type="entry name" value="ZF_DKSA_2"/>
    <property type="match status" value="1"/>
</dbReference>
<evidence type="ECO:0000313" key="3">
    <source>
        <dbReference type="Proteomes" id="UP000955338"/>
    </source>
</evidence>
<dbReference type="InterPro" id="IPR012783">
    <property type="entry name" value="Znf_C4_TraR"/>
</dbReference>
<name>A0A8E3S6Y7_9PAST</name>
<proteinExistence type="predicted"/>
<dbReference type="EMBL" id="CP022011">
    <property type="protein sequence ID" value="QDJ14859.1"/>
    <property type="molecule type" value="Genomic_DNA"/>
</dbReference>
<dbReference type="InterPro" id="IPR000962">
    <property type="entry name" value="Znf_DskA_TraR"/>
</dbReference>
<dbReference type="Proteomes" id="UP000955338">
    <property type="component" value="Chromosome"/>
</dbReference>
<organism evidence="2 3">
    <name type="scientific">Mergibacter septicus</name>
    <dbReference type="NCBI Taxonomy" id="221402"/>
    <lineage>
        <taxon>Bacteria</taxon>
        <taxon>Pseudomonadati</taxon>
        <taxon>Pseudomonadota</taxon>
        <taxon>Gammaproteobacteria</taxon>
        <taxon>Pasteurellales</taxon>
        <taxon>Pasteurellaceae</taxon>
        <taxon>Mergibacter</taxon>
    </lineage>
</organism>
<dbReference type="AlphaFoldDB" id="A0A8E3S6Y7"/>